<name>A0A160DH16_9CAUD</name>
<protein>
    <submittedName>
        <fullName evidence="1">Uncharacterized protein</fullName>
    </submittedName>
</protein>
<organism evidence="1 2">
    <name type="scientific">Gordonia phage PatrickStar</name>
    <dbReference type="NCBI Taxonomy" id="1838076"/>
    <lineage>
        <taxon>Viruses</taxon>
        <taxon>Duplodnaviria</taxon>
        <taxon>Heunggongvirae</taxon>
        <taxon>Uroviricota</taxon>
        <taxon>Caudoviricetes</taxon>
        <taxon>Orchidvirus</taxon>
        <taxon>Orchidvirus orchid</taxon>
    </lineage>
</organism>
<dbReference type="Proteomes" id="UP000229511">
    <property type="component" value="Genome"/>
</dbReference>
<evidence type="ECO:0000313" key="1">
    <source>
        <dbReference type="EMBL" id="ANA87331.1"/>
    </source>
</evidence>
<sequence>MQTGGYYCGQRCIIVPATQSVVDMGLPDDSAPAPDNQDGTLHRYGNVIIANKSKKKFIFESNEAALLAMRHSVEYNKLKG</sequence>
<dbReference type="EMBL" id="KU998252">
    <property type="protein sequence ID" value="ANA87331.1"/>
    <property type="molecule type" value="Genomic_DNA"/>
</dbReference>
<gene>
    <name evidence="1" type="primary">97</name>
    <name evidence="1" type="ORF">PBI_PATRICKSTAR_97</name>
</gene>
<accession>A0A160DH16</accession>
<reference evidence="1 2" key="1">
    <citation type="submission" date="2016-03" db="EMBL/GenBank/DDBJ databases">
        <authorList>
            <person name="Rimple P."/>
            <person name="Montgomery M.T."/>
            <person name="Guerrero C.A."/>
            <person name="Mavrich T.N."/>
            <person name="Pope W.H."/>
            <person name="Garlena R.A."/>
            <person name="Russell D.A."/>
            <person name="Jacobs-Sera D."/>
            <person name="Hendrix R.W."/>
            <person name="Hatfull G.F."/>
        </authorList>
    </citation>
    <scope>NUCLEOTIDE SEQUENCE [LARGE SCALE GENOMIC DNA]</scope>
</reference>
<proteinExistence type="predicted"/>
<evidence type="ECO:0000313" key="2">
    <source>
        <dbReference type="Proteomes" id="UP000229511"/>
    </source>
</evidence>